<reference evidence="1" key="1">
    <citation type="submission" date="2021-02" db="EMBL/GenBank/DDBJ databases">
        <authorList>
            <person name="Nowell W R."/>
        </authorList>
    </citation>
    <scope>NUCLEOTIDE SEQUENCE</scope>
    <source>
        <strain evidence="1">Ploen Becks lab</strain>
    </source>
</reference>
<organism evidence="1 2">
    <name type="scientific">Brachionus calyciflorus</name>
    <dbReference type="NCBI Taxonomy" id="104777"/>
    <lineage>
        <taxon>Eukaryota</taxon>
        <taxon>Metazoa</taxon>
        <taxon>Spiralia</taxon>
        <taxon>Gnathifera</taxon>
        <taxon>Rotifera</taxon>
        <taxon>Eurotatoria</taxon>
        <taxon>Monogononta</taxon>
        <taxon>Pseudotrocha</taxon>
        <taxon>Ploima</taxon>
        <taxon>Brachionidae</taxon>
        <taxon>Brachionus</taxon>
    </lineage>
</organism>
<dbReference type="AlphaFoldDB" id="A0A813UHD4"/>
<evidence type="ECO:0000313" key="1">
    <source>
        <dbReference type="EMBL" id="CAF0823717.1"/>
    </source>
</evidence>
<sequence>MLRLEDRRARGDLIQMFKIINGYEDINLTNGIKYSISNTRNSRSGHDKRLVKEIVKRGSYRYNFLINRVVNHWNELPYKAVYARSVNSFKAIIAKERK</sequence>
<evidence type="ECO:0008006" key="3">
    <source>
        <dbReference type="Google" id="ProtNLM"/>
    </source>
</evidence>
<proteinExistence type="predicted"/>
<dbReference type="OrthoDB" id="10203737at2759"/>
<name>A0A813UHD4_9BILA</name>
<dbReference type="Proteomes" id="UP000663879">
    <property type="component" value="Unassembled WGS sequence"/>
</dbReference>
<keyword evidence="2" id="KW-1185">Reference proteome</keyword>
<gene>
    <name evidence="1" type="ORF">OXX778_LOCUS7605</name>
</gene>
<dbReference type="EMBL" id="CAJNOC010000981">
    <property type="protein sequence ID" value="CAF0823717.1"/>
    <property type="molecule type" value="Genomic_DNA"/>
</dbReference>
<evidence type="ECO:0000313" key="2">
    <source>
        <dbReference type="Proteomes" id="UP000663879"/>
    </source>
</evidence>
<protein>
    <recommendedName>
        <fullName evidence="3">Endonuclease-reverse transcriptase</fullName>
    </recommendedName>
</protein>
<accession>A0A813UHD4</accession>
<comment type="caution">
    <text evidence="1">The sequence shown here is derived from an EMBL/GenBank/DDBJ whole genome shotgun (WGS) entry which is preliminary data.</text>
</comment>